<reference evidence="4" key="1">
    <citation type="submission" date="2021-06" db="EMBL/GenBank/DDBJ databases">
        <authorList>
            <person name="Kallberg Y."/>
            <person name="Tangrot J."/>
            <person name="Rosling A."/>
        </authorList>
    </citation>
    <scope>NUCLEOTIDE SEQUENCE</scope>
    <source>
        <strain evidence="4">CL551</strain>
    </source>
</reference>
<dbReference type="InterPro" id="IPR002213">
    <property type="entry name" value="UDP_glucos_trans"/>
</dbReference>
<dbReference type="Pfam" id="PF03033">
    <property type="entry name" value="Glyco_transf_28"/>
    <property type="match status" value="1"/>
</dbReference>
<dbReference type="EMBL" id="CAJVPV010005436">
    <property type="protein sequence ID" value="CAG8590812.1"/>
    <property type="molecule type" value="Genomic_DNA"/>
</dbReference>
<feature type="domain" description="Erythromycin biosynthesis protein CIII-like C-terminal" evidence="3">
    <location>
        <begin position="328"/>
        <end position="433"/>
    </location>
</feature>
<sequence>MSPSQKTVLFMAIGSLGDVLPFINLGVGFHLHGHNVIIAANCRFRKFIESKGLQFREMSWDMQDEWENTDAGRRMVKYSGYTILGSPFMFKFLKQGFEKCYRDAEEVLSGVDFVILGTGSHYMYPECMYRNIPVAYVCFYPYASSSNYIGAVYGRPFDSLQWLPFDLGEKIWKTVDNIAAFWSSIGLLPIYNHRLKELGLQPVSRLPFLPGGAIEYNHIPVLHVSNKNLIRIPQNPRNPLEVQLDYPYMTIQEETAGFVPPTDLMDWLSDGNKPIYFGYGSMHSFSDSTSRVKLWLEVLSRLPELHRAIFSGVSDVKLPELQAAVRTGRVFLVGHVPHVWLFPRVVCVVHHGGAGTSHAVARAGVPSVIVPHFADQPWWASILHRHGVSPNGGINARTVNAERLYEAISAVLVDEKMQERAEELGRKIRSEHTCSPIEKIVSFIEQYWDREKWDVMSLYDSESVREPFMQDEEYDESDTMIKEENASDVTCEKASDSDDTCVNQPLIVPTKAAAFELNGKRAEENIKVQTKIEVESIITSPANNIIVPTVIGVEG</sequence>
<evidence type="ECO:0000313" key="4">
    <source>
        <dbReference type="EMBL" id="CAG8590812.1"/>
    </source>
</evidence>
<dbReference type="PANTHER" id="PTHR48050">
    <property type="entry name" value="STEROL 3-BETA-GLUCOSYLTRANSFERASE"/>
    <property type="match status" value="1"/>
</dbReference>
<comment type="caution">
    <text evidence="4">The sequence shown here is derived from an EMBL/GenBank/DDBJ whole genome shotgun (WGS) entry which is preliminary data.</text>
</comment>
<dbReference type="Proteomes" id="UP000789342">
    <property type="component" value="Unassembled WGS sequence"/>
</dbReference>
<keyword evidence="5" id="KW-1185">Reference proteome</keyword>
<feature type="domain" description="Glycosyltransferase family 28 N-terminal" evidence="2">
    <location>
        <begin position="8"/>
        <end position="74"/>
    </location>
</feature>
<dbReference type="Gene3D" id="3.40.50.2000">
    <property type="entry name" value="Glycogen Phosphorylase B"/>
    <property type="match status" value="2"/>
</dbReference>
<protein>
    <submittedName>
        <fullName evidence="4">2169_t:CDS:1</fullName>
    </submittedName>
</protein>
<dbReference type="InterPro" id="IPR010610">
    <property type="entry name" value="EryCIII-like_C"/>
</dbReference>
<evidence type="ECO:0000256" key="1">
    <source>
        <dbReference type="ARBA" id="ARBA00022679"/>
    </source>
</evidence>
<dbReference type="OrthoDB" id="2351720at2759"/>
<proteinExistence type="predicted"/>
<gene>
    <name evidence="4" type="ORF">AMORRO_LOCUS7338</name>
</gene>
<evidence type="ECO:0000259" key="2">
    <source>
        <dbReference type="Pfam" id="PF03033"/>
    </source>
</evidence>
<organism evidence="4 5">
    <name type="scientific">Acaulospora morrowiae</name>
    <dbReference type="NCBI Taxonomy" id="94023"/>
    <lineage>
        <taxon>Eukaryota</taxon>
        <taxon>Fungi</taxon>
        <taxon>Fungi incertae sedis</taxon>
        <taxon>Mucoromycota</taxon>
        <taxon>Glomeromycotina</taxon>
        <taxon>Glomeromycetes</taxon>
        <taxon>Diversisporales</taxon>
        <taxon>Acaulosporaceae</taxon>
        <taxon>Acaulospora</taxon>
    </lineage>
</organism>
<dbReference type="InterPro" id="IPR050426">
    <property type="entry name" value="Glycosyltransferase_28"/>
</dbReference>
<dbReference type="GO" id="GO:0016906">
    <property type="term" value="F:sterol 3-beta-glucosyltransferase activity"/>
    <property type="evidence" value="ECO:0007669"/>
    <property type="project" value="UniProtKB-ARBA"/>
</dbReference>
<dbReference type="Pfam" id="PF06722">
    <property type="entry name" value="EryCIII-like_C"/>
    <property type="match status" value="1"/>
</dbReference>
<dbReference type="AlphaFoldDB" id="A0A9N9C6J6"/>
<dbReference type="GO" id="GO:0005975">
    <property type="term" value="P:carbohydrate metabolic process"/>
    <property type="evidence" value="ECO:0007669"/>
    <property type="project" value="InterPro"/>
</dbReference>
<dbReference type="CDD" id="cd03784">
    <property type="entry name" value="GT1_Gtf-like"/>
    <property type="match status" value="1"/>
</dbReference>
<dbReference type="InterPro" id="IPR004276">
    <property type="entry name" value="GlycoTrans_28_N"/>
</dbReference>
<keyword evidence="1" id="KW-0808">Transferase</keyword>
<dbReference type="SUPFAM" id="SSF53756">
    <property type="entry name" value="UDP-Glycosyltransferase/glycogen phosphorylase"/>
    <property type="match status" value="1"/>
</dbReference>
<evidence type="ECO:0000313" key="5">
    <source>
        <dbReference type="Proteomes" id="UP000789342"/>
    </source>
</evidence>
<dbReference type="PANTHER" id="PTHR48050:SF13">
    <property type="entry name" value="STEROL 3-BETA-GLUCOSYLTRANSFERASE UGT80A2"/>
    <property type="match status" value="1"/>
</dbReference>
<accession>A0A9N9C6J6</accession>
<name>A0A9N9C6J6_9GLOM</name>
<dbReference type="FunFam" id="3.40.50.2000:FF:000009">
    <property type="entry name" value="Sterol 3-beta-glucosyltransferase UGT80A2"/>
    <property type="match status" value="1"/>
</dbReference>
<evidence type="ECO:0000259" key="3">
    <source>
        <dbReference type="Pfam" id="PF06722"/>
    </source>
</evidence>